<accession>A0AAU7KSJ5</accession>
<keyword evidence="7 12" id="KW-0997">Cell inner membrane</keyword>
<feature type="transmembrane region" description="Helical" evidence="12">
    <location>
        <begin position="20"/>
        <end position="38"/>
    </location>
</feature>
<dbReference type="GO" id="GO:0005886">
    <property type="term" value="C:plasma membrane"/>
    <property type="evidence" value="ECO:0007669"/>
    <property type="project" value="UniProtKB-SubCell"/>
</dbReference>
<keyword evidence="6 12" id="KW-1003">Cell membrane</keyword>
<evidence type="ECO:0000256" key="4">
    <source>
        <dbReference type="ARBA" id="ARBA00016461"/>
    </source>
</evidence>
<evidence type="ECO:0000256" key="10">
    <source>
        <dbReference type="ARBA" id="ARBA00022989"/>
    </source>
</evidence>
<evidence type="ECO:0000256" key="6">
    <source>
        <dbReference type="ARBA" id="ARBA00022475"/>
    </source>
</evidence>
<keyword evidence="5 12" id="KW-0813">Transport</keyword>
<dbReference type="NCBIfam" id="TIGR03141">
    <property type="entry name" value="cytochro_ccmD"/>
    <property type="match status" value="1"/>
</dbReference>
<comment type="function">
    <text evidence="1 12">Required for the export of heme to the periplasm for the biogenesis of c-type cytochromes.</text>
</comment>
<evidence type="ECO:0000256" key="3">
    <source>
        <dbReference type="ARBA" id="ARBA00008741"/>
    </source>
</evidence>
<dbReference type="EMBL" id="CP098828">
    <property type="protein sequence ID" value="XBO74460.1"/>
    <property type="molecule type" value="Genomic_DNA"/>
</dbReference>
<evidence type="ECO:0000256" key="8">
    <source>
        <dbReference type="ARBA" id="ARBA00022692"/>
    </source>
</evidence>
<gene>
    <name evidence="13" type="primary">ccmD</name>
    <name evidence="13" type="ORF">NFG57_16800</name>
</gene>
<name>A0AAU7KSJ5_9GAMM</name>
<protein>
    <recommendedName>
        <fullName evidence="4 12">Heme exporter protein D</fullName>
    </recommendedName>
</protein>
<keyword evidence="9 12" id="KW-0201">Cytochrome c-type biogenesis</keyword>
<comment type="subcellular location">
    <subcellularLocation>
        <location evidence="2 12">Cell inner membrane</location>
        <topology evidence="2 12">Single-pass membrane protein</topology>
    </subcellularLocation>
</comment>
<evidence type="ECO:0000256" key="9">
    <source>
        <dbReference type="ARBA" id="ARBA00022748"/>
    </source>
</evidence>
<keyword evidence="11 12" id="KW-0472">Membrane</keyword>
<reference evidence="13" key="1">
    <citation type="submission" date="2022-06" db="EMBL/GenBank/DDBJ databases">
        <title>A novel DMS-producing enzyme.</title>
        <authorList>
            <person name="Zhang Y."/>
        </authorList>
    </citation>
    <scope>NUCLEOTIDE SEQUENCE</scope>
    <source>
        <strain evidence="13">H10-59</strain>
    </source>
</reference>
<dbReference type="AlphaFoldDB" id="A0AAU7KSJ5"/>
<evidence type="ECO:0000256" key="1">
    <source>
        <dbReference type="ARBA" id="ARBA00002442"/>
    </source>
</evidence>
<keyword evidence="8 12" id="KW-0812">Transmembrane</keyword>
<organism evidence="13">
    <name type="scientific">Halomonas sp. H10-59</name>
    <dbReference type="NCBI Taxonomy" id="2950874"/>
    <lineage>
        <taxon>Bacteria</taxon>
        <taxon>Pseudomonadati</taxon>
        <taxon>Pseudomonadota</taxon>
        <taxon>Gammaproteobacteria</taxon>
        <taxon>Oceanospirillales</taxon>
        <taxon>Halomonadaceae</taxon>
        <taxon>Halomonas</taxon>
    </lineage>
</organism>
<evidence type="ECO:0000256" key="12">
    <source>
        <dbReference type="RuleBase" id="RU363101"/>
    </source>
</evidence>
<comment type="similarity">
    <text evidence="3 12">Belongs to the CcmD/CycX/HelD family.</text>
</comment>
<evidence type="ECO:0000256" key="5">
    <source>
        <dbReference type="ARBA" id="ARBA00022448"/>
    </source>
</evidence>
<dbReference type="GO" id="GO:0017004">
    <property type="term" value="P:cytochrome complex assembly"/>
    <property type="evidence" value="ECO:0007669"/>
    <property type="project" value="UniProtKB-KW"/>
</dbReference>
<dbReference type="RefSeq" id="WP_348814821.1">
    <property type="nucleotide sequence ID" value="NZ_CP098828.1"/>
</dbReference>
<evidence type="ECO:0000256" key="2">
    <source>
        <dbReference type="ARBA" id="ARBA00004377"/>
    </source>
</evidence>
<evidence type="ECO:0000256" key="11">
    <source>
        <dbReference type="ARBA" id="ARBA00023136"/>
    </source>
</evidence>
<sequence>MMAFESLAELVSMGSHGPYVWTAWGATLGFLLLSVILVRGESRGVRRTLRRRLRRDAAVTSSPSEDQDEG</sequence>
<keyword evidence="10 12" id="KW-1133">Transmembrane helix</keyword>
<evidence type="ECO:0000256" key="7">
    <source>
        <dbReference type="ARBA" id="ARBA00022519"/>
    </source>
</evidence>
<evidence type="ECO:0000313" key="13">
    <source>
        <dbReference type="EMBL" id="XBO74460.1"/>
    </source>
</evidence>
<dbReference type="GO" id="GO:0015886">
    <property type="term" value="P:heme transport"/>
    <property type="evidence" value="ECO:0007669"/>
    <property type="project" value="InterPro"/>
</dbReference>
<dbReference type="Pfam" id="PF04995">
    <property type="entry name" value="CcmD"/>
    <property type="match status" value="1"/>
</dbReference>
<proteinExistence type="inferred from homology"/>
<dbReference type="InterPro" id="IPR007078">
    <property type="entry name" value="Haem_export_protD_CcmD"/>
</dbReference>